<protein>
    <recommendedName>
        <fullName evidence="3">DUF4397 domain-containing protein</fullName>
    </recommendedName>
</protein>
<sequence length="621" mass="66727">MNSFSNNAGRYTRKWLSPVLSLLLPAVFVGCAKDKIENGYQLSGVQVAGSPGSSVRLFNFANAQLDVKVNNIPLTNFSSNSGVTGTQIGLSLFPSGAWKAAEDGAPVTLPVSLFDKDGKVHIIIRNRSLSGFQGLGYLPYLNIDTVFNNDPFHPKDVYVMASGYLKVIDRDATAPAQPDHFKLRIINLGQPKDSDALKLGGYVVLTYADGTPVNAALNYVKDSTISPYVEIPYGSYQFKLYAALSPGVPDYTKQLAELPVYPVMVQTGPAPAQQDLVTRVRGFKPGGTYSIVVTPNIIGYNFATNGEVPTFYIINSYRILTEQSAPRNISWARMQAVNAYQDQAITFRVDGNTLAKDLALGASGDFNTVVQGAHHIEAIDKSGNTIASSDIVLYPYDFITAWVYAKEGKPAILFSNTDFTSTLYATITGSVDDGTDGSKNTWSHPYAIQTRYLNLSDVPNVTFTKDGALFSPYISGGGINPGQNDTLAYPQAFINLQPGVAINNNPFVVFPTATPPSGWTITLNGSTYQEGGGNNKLGLAASNPLPIRAFQSTPATGVYEGLIPGSLLESVAPLKEEDFASGTLIYPDGKRRAENGFYTVAIIGSASGTPARKLIVVKHNK</sequence>
<reference evidence="2" key="1">
    <citation type="submission" date="2016-04" db="EMBL/GenBank/DDBJ databases">
        <authorList>
            <person name="Chen L."/>
            <person name="Zhuang W."/>
            <person name="Wang G."/>
        </authorList>
    </citation>
    <scope>NUCLEOTIDE SEQUENCE [LARGE SCALE GENOMIC DNA]</scope>
    <source>
        <strain evidence="2">17621</strain>
    </source>
</reference>
<dbReference type="RefSeq" id="WP_081198625.1">
    <property type="nucleotide sequence ID" value="NZ_FOCZ01000001.1"/>
</dbReference>
<gene>
    <name evidence="1" type="ORF">A4H97_00140</name>
</gene>
<name>A0A1V9EWQ4_9BACT</name>
<evidence type="ECO:0000313" key="1">
    <source>
        <dbReference type="EMBL" id="OQP50294.1"/>
    </source>
</evidence>
<comment type="caution">
    <text evidence="1">The sequence shown here is derived from an EMBL/GenBank/DDBJ whole genome shotgun (WGS) entry which is preliminary data.</text>
</comment>
<dbReference type="EMBL" id="LVXG01000012">
    <property type="protein sequence ID" value="OQP50294.1"/>
    <property type="molecule type" value="Genomic_DNA"/>
</dbReference>
<keyword evidence="2" id="KW-1185">Reference proteome</keyword>
<dbReference type="OrthoDB" id="615056at2"/>
<dbReference type="AlphaFoldDB" id="A0A1V9EWQ4"/>
<dbReference type="STRING" id="354355.SAMN05660816_00923"/>
<accession>A0A1V9EWQ4</accession>
<organism evidence="1 2">
    <name type="scientific">Niastella yeongjuensis</name>
    <dbReference type="NCBI Taxonomy" id="354355"/>
    <lineage>
        <taxon>Bacteria</taxon>
        <taxon>Pseudomonadati</taxon>
        <taxon>Bacteroidota</taxon>
        <taxon>Chitinophagia</taxon>
        <taxon>Chitinophagales</taxon>
        <taxon>Chitinophagaceae</taxon>
        <taxon>Niastella</taxon>
    </lineage>
</organism>
<dbReference type="Proteomes" id="UP000192610">
    <property type="component" value="Unassembled WGS sequence"/>
</dbReference>
<proteinExistence type="predicted"/>
<evidence type="ECO:0000313" key="2">
    <source>
        <dbReference type="Proteomes" id="UP000192610"/>
    </source>
</evidence>
<evidence type="ECO:0008006" key="3">
    <source>
        <dbReference type="Google" id="ProtNLM"/>
    </source>
</evidence>